<dbReference type="EMBL" id="CP045226">
    <property type="protein sequence ID" value="QFS43483.1"/>
    <property type="molecule type" value="Genomic_DNA"/>
</dbReference>
<evidence type="ECO:0000256" key="2">
    <source>
        <dbReference type="ARBA" id="ARBA00023015"/>
    </source>
</evidence>
<dbReference type="PANTHER" id="PTHR30346:SF0">
    <property type="entry name" value="HCA OPERON TRANSCRIPTIONAL ACTIVATOR HCAR"/>
    <property type="match status" value="1"/>
</dbReference>
<evidence type="ECO:0000313" key="6">
    <source>
        <dbReference type="EMBL" id="QFS43483.1"/>
    </source>
</evidence>
<dbReference type="PROSITE" id="PS50931">
    <property type="entry name" value="HTH_LYSR"/>
    <property type="match status" value="1"/>
</dbReference>
<dbReference type="GO" id="GO:0003677">
    <property type="term" value="F:DNA binding"/>
    <property type="evidence" value="ECO:0007669"/>
    <property type="project" value="UniProtKB-KW"/>
</dbReference>
<name>A0A5P8VSW7_9NOSO</name>
<dbReference type="AlphaFoldDB" id="A0A5P8VSW7"/>
<organism evidence="6 7">
    <name type="scientific">Nostoc sphaeroides CCNUC1</name>
    <dbReference type="NCBI Taxonomy" id="2653204"/>
    <lineage>
        <taxon>Bacteria</taxon>
        <taxon>Bacillati</taxon>
        <taxon>Cyanobacteriota</taxon>
        <taxon>Cyanophyceae</taxon>
        <taxon>Nostocales</taxon>
        <taxon>Nostocaceae</taxon>
        <taxon>Nostoc</taxon>
    </lineage>
</organism>
<protein>
    <submittedName>
        <fullName evidence="6">LysR family transcriptional regulator</fullName>
    </submittedName>
</protein>
<dbReference type="Proteomes" id="UP000326678">
    <property type="component" value="Chromosome Gxm1"/>
</dbReference>
<dbReference type="GO" id="GO:0003700">
    <property type="term" value="F:DNA-binding transcription factor activity"/>
    <property type="evidence" value="ECO:0007669"/>
    <property type="project" value="InterPro"/>
</dbReference>
<dbReference type="Gene3D" id="3.40.190.10">
    <property type="entry name" value="Periplasmic binding protein-like II"/>
    <property type="match status" value="2"/>
</dbReference>
<dbReference type="Gene3D" id="1.10.10.10">
    <property type="entry name" value="Winged helix-like DNA-binding domain superfamily/Winged helix DNA-binding domain"/>
    <property type="match status" value="1"/>
</dbReference>
<keyword evidence="7" id="KW-1185">Reference proteome</keyword>
<dbReference type="InterPro" id="IPR005119">
    <property type="entry name" value="LysR_subst-bd"/>
</dbReference>
<evidence type="ECO:0000256" key="3">
    <source>
        <dbReference type="ARBA" id="ARBA00023125"/>
    </source>
</evidence>
<sequence length="316" mass="35143">MRQLHYFIELVAETGDKKSFSKAAERLDVEQSYLSKTIAALEAALSVELFDRTRRPPVLTAAGKVFLTELQVAVTALERAVTRAQEASRGEIGKLVVVVNTAIANSLLPDILKIFRDRYPKVELELRSMTIQEMIQGLRDNSIDVGFEHLPNPYSGDSTLNFLSIVQESFVVALPEHHPLTALKHIPLEALKDEQLILPPLDAVPSYEVVLSQFELRGFKPTLLETVKATWMVINLSLVAAGVGVSILPDNVQTLQRQGVVYRELQDTPFTRAIAVVWRRADIKALLEPAPTDSILLRQFLTVVQEIAERCASPAN</sequence>
<evidence type="ECO:0000313" key="7">
    <source>
        <dbReference type="Proteomes" id="UP000326678"/>
    </source>
</evidence>
<evidence type="ECO:0000256" key="4">
    <source>
        <dbReference type="ARBA" id="ARBA00023163"/>
    </source>
</evidence>
<dbReference type="InterPro" id="IPR036388">
    <property type="entry name" value="WH-like_DNA-bd_sf"/>
</dbReference>
<proteinExistence type="inferred from homology"/>
<comment type="similarity">
    <text evidence="1">Belongs to the LysR transcriptional regulatory family.</text>
</comment>
<dbReference type="Pfam" id="PF03466">
    <property type="entry name" value="LysR_substrate"/>
    <property type="match status" value="1"/>
</dbReference>
<evidence type="ECO:0000256" key="1">
    <source>
        <dbReference type="ARBA" id="ARBA00009437"/>
    </source>
</evidence>
<reference evidence="6 7" key="1">
    <citation type="submission" date="2019-10" db="EMBL/GenBank/DDBJ databases">
        <title>Genomic and transcriptomic insights into the perfect genentic adaptation of a filamentous nitrogen-fixing cyanobacterium to rice fields.</title>
        <authorList>
            <person name="Chen Z."/>
        </authorList>
    </citation>
    <scope>NUCLEOTIDE SEQUENCE [LARGE SCALE GENOMIC DNA]</scope>
    <source>
        <strain evidence="6">CCNUC1</strain>
    </source>
</reference>
<evidence type="ECO:0000259" key="5">
    <source>
        <dbReference type="PROSITE" id="PS50931"/>
    </source>
</evidence>
<keyword evidence="2" id="KW-0805">Transcription regulation</keyword>
<dbReference type="PANTHER" id="PTHR30346">
    <property type="entry name" value="TRANSCRIPTIONAL DUAL REGULATOR HCAR-RELATED"/>
    <property type="match status" value="1"/>
</dbReference>
<keyword evidence="4" id="KW-0804">Transcription</keyword>
<dbReference type="PRINTS" id="PR00039">
    <property type="entry name" value="HTHLYSR"/>
</dbReference>
<dbReference type="CDD" id="cd08414">
    <property type="entry name" value="PBP2_LTTR_aromatics_like"/>
    <property type="match status" value="1"/>
</dbReference>
<dbReference type="KEGG" id="nsh:GXM_00956"/>
<dbReference type="GO" id="GO:0032993">
    <property type="term" value="C:protein-DNA complex"/>
    <property type="evidence" value="ECO:0007669"/>
    <property type="project" value="TreeGrafter"/>
</dbReference>
<dbReference type="Pfam" id="PF00126">
    <property type="entry name" value="HTH_1"/>
    <property type="match status" value="1"/>
</dbReference>
<gene>
    <name evidence="6" type="ORF">GXM_00956</name>
</gene>
<dbReference type="SUPFAM" id="SSF53850">
    <property type="entry name" value="Periplasmic binding protein-like II"/>
    <property type="match status" value="1"/>
</dbReference>
<dbReference type="SUPFAM" id="SSF46785">
    <property type="entry name" value="Winged helix' DNA-binding domain"/>
    <property type="match status" value="1"/>
</dbReference>
<feature type="domain" description="HTH lysR-type" evidence="5">
    <location>
        <begin position="1"/>
        <end position="60"/>
    </location>
</feature>
<dbReference type="InterPro" id="IPR000847">
    <property type="entry name" value="LysR_HTH_N"/>
</dbReference>
<accession>A0A5P8VSW7</accession>
<dbReference type="InterPro" id="IPR036390">
    <property type="entry name" value="WH_DNA-bd_sf"/>
</dbReference>
<keyword evidence="3" id="KW-0238">DNA-binding</keyword>